<dbReference type="RefSeq" id="WP_338083121.1">
    <property type="nucleotide sequence ID" value="NZ_JAFBED010000012.1"/>
</dbReference>
<dbReference type="PANTHER" id="PTHR43415:SF4">
    <property type="entry name" value="N-ACETYLTRANSFERASE DOMAIN-CONTAINING PROTEIN"/>
    <property type="match status" value="1"/>
</dbReference>
<evidence type="ECO:0000313" key="2">
    <source>
        <dbReference type="EMBL" id="MBM7621920.1"/>
    </source>
</evidence>
<dbReference type="PANTHER" id="PTHR43415">
    <property type="entry name" value="SPERMIDINE N(1)-ACETYLTRANSFERASE"/>
    <property type="match status" value="1"/>
</dbReference>
<dbReference type="EMBL" id="JAFBED010000012">
    <property type="protein sequence ID" value="MBM7621920.1"/>
    <property type="molecule type" value="Genomic_DNA"/>
</dbReference>
<dbReference type="InterPro" id="IPR016181">
    <property type="entry name" value="Acyl_CoA_acyltransferase"/>
</dbReference>
<reference evidence="2 3" key="1">
    <citation type="submission" date="2021-01" db="EMBL/GenBank/DDBJ databases">
        <title>Genomic Encyclopedia of Type Strains, Phase IV (KMG-IV): sequencing the most valuable type-strain genomes for metagenomic binning, comparative biology and taxonomic classification.</title>
        <authorList>
            <person name="Goeker M."/>
        </authorList>
    </citation>
    <scope>NUCLEOTIDE SEQUENCE [LARGE SCALE GENOMIC DNA]</scope>
    <source>
        <strain evidence="2 3">DSM 25879</strain>
    </source>
</reference>
<comment type="caution">
    <text evidence="2">The sequence shown here is derived from an EMBL/GenBank/DDBJ whole genome shotgun (WGS) entry which is preliminary data.</text>
</comment>
<dbReference type="Pfam" id="PF13302">
    <property type="entry name" value="Acetyltransf_3"/>
    <property type="match status" value="1"/>
</dbReference>
<dbReference type="InterPro" id="IPR000182">
    <property type="entry name" value="GNAT_dom"/>
</dbReference>
<gene>
    <name evidence="2" type="ORF">JOC95_003828</name>
</gene>
<organism evidence="2 3">
    <name type="scientific">Sutcliffiella tianshenii</name>
    <dbReference type="NCBI Taxonomy" id="1463404"/>
    <lineage>
        <taxon>Bacteria</taxon>
        <taxon>Bacillati</taxon>
        <taxon>Bacillota</taxon>
        <taxon>Bacilli</taxon>
        <taxon>Bacillales</taxon>
        <taxon>Bacillaceae</taxon>
        <taxon>Sutcliffiella</taxon>
    </lineage>
</organism>
<keyword evidence="3" id="KW-1185">Reference proteome</keyword>
<evidence type="ECO:0000259" key="1">
    <source>
        <dbReference type="PROSITE" id="PS51186"/>
    </source>
</evidence>
<proteinExistence type="predicted"/>
<accession>A0ABS2P689</accession>
<feature type="domain" description="N-acetyltransferase" evidence="1">
    <location>
        <begin position="17"/>
        <end position="176"/>
    </location>
</feature>
<dbReference type="Gene3D" id="3.40.630.30">
    <property type="match status" value="1"/>
</dbReference>
<name>A0ABS2P689_9BACI</name>
<protein>
    <submittedName>
        <fullName evidence="2">RimJ/RimL family protein N-acetyltransferase</fullName>
    </submittedName>
</protein>
<dbReference type="SUPFAM" id="SSF55729">
    <property type="entry name" value="Acyl-CoA N-acyltransferases (Nat)"/>
    <property type="match status" value="1"/>
</dbReference>
<evidence type="ECO:0000313" key="3">
    <source>
        <dbReference type="Proteomes" id="UP000737402"/>
    </source>
</evidence>
<dbReference type="Proteomes" id="UP000737402">
    <property type="component" value="Unassembled WGS sequence"/>
</dbReference>
<dbReference type="PROSITE" id="PS51186">
    <property type="entry name" value="GNAT"/>
    <property type="match status" value="1"/>
</dbReference>
<sequence>MVNANMIKGSKISLKPIEIKDIPILWNLIYREEMPEFKKWDAPYFPWKRVDYEPYRSVMLERIEQGLDTQWLIMAEDQIIGSVFYYWEYEPTNWMEMGITIYSPDHWNGGFGTEAIKIWTSHLFRRFPDIPRLGYTTWSGNMRMIQVGLKLGMQEEARIRKARSYNGEYYDSVKLGVLREEWEEMYGK</sequence>